<keyword evidence="1" id="KW-0472">Membrane</keyword>
<gene>
    <name evidence="2" type="ORF">J3Q64DRAFT_1729510</name>
</gene>
<evidence type="ECO:0000313" key="3">
    <source>
        <dbReference type="Proteomes" id="UP001448207"/>
    </source>
</evidence>
<evidence type="ECO:0000313" key="2">
    <source>
        <dbReference type="EMBL" id="KAL0090361.1"/>
    </source>
</evidence>
<reference evidence="2 3" key="1">
    <citation type="submission" date="2024-04" db="EMBL/GenBank/DDBJ databases">
        <title>Symmetric and asymmetric DNA N6-adenine methylation regulates different biological responses in Mucorales.</title>
        <authorList>
            <consortium name="Lawrence Berkeley National Laboratory"/>
            <person name="Lax C."/>
            <person name="Mondo S.J."/>
            <person name="Osorio-Concepcion M."/>
            <person name="Muszewska A."/>
            <person name="Corrochano-Luque M."/>
            <person name="Gutierrez G."/>
            <person name="Riley R."/>
            <person name="Lipzen A."/>
            <person name="Guo J."/>
            <person name="Hundley H."/>
            <person name="Amirebrahimi M."/>
            <person name="Ng V."/>
            <person name="Lorenzo-Gutierrez D."/>
            <person name="Binder U."/>
            <person name="Yang J."/>
            <person name="Song Y."/>
            <person name="Canovas D."/>
            <person name="Navarro E."/>
            <person name="Freitag M."/>
            <person name="Gabaldon T."/>
            <person name="Grigoriev I.V."/>
            <person name="Corrochano L.M."/>
            <person name="Nicolas F.E."/>
            <person name="Garre V."/>
        </authorList>
    </citation>
    <scope>NUCLEOTIDE SEQUENCE [LARGE SCALE GENOMIC DNA]</scope>
    <source>
        <strain evidence="2 3">L51</strain>
    </source>
</reference>
<feature type="transmembrane region" description="Helical" evidence="1">
    <location>
        <begin position="12"/>
        <end position="34"/>
    </location>
</feature>
<keyword evidence="3" id="KW-1185">Reference proteome</keyword>
<dbReference type="Proteomes" id="UP001448207">
    <property type="component" value="Unassembled WGS sequence"/>
</dbReference>
<protein>
    <submittedName>
        <fullName evidence="2">Uncharacterized protein</fullName>
    </submittedName>
</protein>
<name>A0ABR3B549_PHYBL</name>
<keyword evidence="1" id="KW-1133">Transmembrane helix</keyword>
<accession>A0ABR3B549</accession>
<evidence type="ECO:0000256" key="1">
    <source>
        <dbReference type="SAM" id="Phobius"/>
    </source>
</evidence>
<dbReference type="EMBL" id="JBCLYO010000004">
    <property type="protein sequence ID" value="KAL0090361.1"/>
    <property type="molecule type" value="Genomic_DNA"/>
</dbReference>
<comment type="caution">
    <text evidence="2">The sequence shown here is derived from an EMBL/GenBank/DDBJ whole genome shotgun (WGS) entry which is preliminary data.</text>
</comment>
<sequence>MSFSSFSSSFVIYIYIYIDPLCLYYRPFIVSVFWNYVQPTIEVEQNFRYMLSTSYTLFYVVYLIY</sequence>
<feature type="transmembrane region" description="Helical" evidence="1">
    <location>
        <begin position="46"/>
        <end position="64"/>
    </location>
</feature>
<keyword evidence="1" id="KW-0812">Transmembrane</keyword>
<proteinExistence type="predicted"/>
<organism evidence="2 3">
    <name type="scientific">Phycomyces blakesleeanus</name>
    <dbReference type="NCBI Taxonomy" id="4837"/>
    <lineage>
        <taxon>Eukaryota</taxon>
        <taxon>Fungi</taxon>
        <taxon>Fungi incertae sedis</taxon>
        <taxon>Mucoromycota</taxon>
        <taxon>Mucoromycotina</taxon>
        <taxon>Mucoromycetes</taxon>
        <taxon>Mucorales</taxon>
        <taxon>Phycomycetaceae</taxon>
        <taxon>Phycomyces</taxon>
    </lineage>
</organism>